<dbReference type="AlphaFoldDB" id="A0AAJ0FAE2"/>
<accession>A0AAJ0FAE2</accession>
<keyword evidence="2" id="KW-1185">Reference proteome</keyword>
<comment type="caution">
    <text evidence="1">The sequence shown here is derived from an EMBL/GenBank/DDBJ whole genome shotgun (WGS) entry which is preliminary data.</text>
</comment>
<organism evidence="1 2">
    <name type="scientific">Echria macrotheca</name>
    <dbReference type="NCBI Taxonomy" id="438768"/>
    <lineage>
        <taxon>Eukaryota</taxon>
        <taxon>Fungi</taxon>
        <taxon>Dikarya</taxon>
        <taxon>Ascomycota</taxon>
        <taxon>Pezizomycotina</taxon>
        <taxon>Sordariomycetes</taxon>
        <taxon>Sordariomycetidae</taxon>
        <taxon>Sordariales</taxon>
        <taxon>Schizotheciaceae</taxon>
        <taxon>Echria</taxon>
    </lineage>
</organism>
<sequence length="273" mass="30412">MPLTPEIAAILRSNPGENILVAPSSWTCRHLELLNIEFQELQKRENSGNIEDHTKGKVGNGRRGKGVHSWVDLHQLVAHAADSRFAMAYSQCPFRFHHRVFSLPVPLYTPRFSAPRKGRKQHHSIPATLVLAGCSDIRSPNPHPFIAAALIATAQSQAGSRRNWGYRGRHRYSVCALLDGYPDDENITIYKACISRTFLSKFGFPDTLLEYAQNPSATPESLIIQHKIIPYKPGSTLEDRLLDAIGTVNSWDPYHLPDGLAEELGLTARPFSG</sequence>
<dbReference type="EMBL" id="MU839836">
    <property type="protein sequence ID" value="KAK1754065.1"/>
    <property type="molecule type" value="Genomic_DNA"/>
</dbReference>
<reference evidence="1" key="1">
    <citation type="submission" date="2023-06" db="EMBL/GenBank/DDBJ databases">
        <title>Genome-scale phylogeny and comparative genomics of the fungal order Sordariales.</title>
        <authorList>
            <consortium name="Lawrence Berkeley National Laboratory"/>
            <person name="Hensen N."/>
            <person name="Bonometti L."/>
            <person name="Westerberg I."/>
            <person name="Brannstrom I.O."/>
            <person name="Guillou S."/>
            <person name="Cros-Aarteil S."/>
            <person name="Calhoun S."/>
            <person name="Haridas S."/>
            <person name="Kuo A."/>
            <person name="Mondo S."/>
            <person name="Pangilinan J."/>
            <person name="Riley R."/>
            <person name="Labutti K."/>
            <person name="Andreopoulos B."/>
            <person name="Lipzen A."/>
            <person name="Chen C."/>
            <person name="Yanf M."/>
            <person name="Daum C."/>
            <person name="Ng V."/>
            <person name="Clum A."/>
            <person name="Steindorff A."/>
            <person name="Ohm R."/>
            <person name="Martin F."/>
            <person name="Silar P."/>
            <person name="Natvig D."/>
            <person name="Lalanne C."/>
            <person name="Gautier V."/>
            <person name="Ament-Velasquez S.L."/>
            <person name="Kruys A."/>
            <person name="Hutchinson M.I."/>
            <person name="Powell A.J."/>
            <person name="Barry K."/>
            <person name="Miller A.N."/>
            <person name="Grigoriev I.V."/>
            <person name="Debuchy R."/>
            <person name="Gladieux P."/>
            <person name="Thoren M.H."/>
            <person name="Johannesson H."/>
        </authorList>
    </citation>
    <scope>NUCLEOTIDE SEQUENCE</scope>
    <source>
        <strain evidence="1">PSN4</strain>
    </source>
</reference>
<dbReference type="Proteomes" id="UP001239445">
    <property type="component" value="Unassembled WGS sequence"/>
</dbReference>
<name>A0AAJ0FAE2_9PEZI</name>
<evidence type="ECO:0000313" key="1">
    <source>
        <dbReference type="EMBL" id="KAK1754065.1"/>
    </source>
</evidence>
<proteinExistence type="predicted"/>
<protein>
    <submittedName>
        <fullName evidence="1">Uncharacterized protein</fullName>
    </submittedName>
</protein>
<evidence type="ECO:0000313" key="2">
    <source>
        <dbReference type="Proteomes" id="UP001239445"/>
    </source>
</evidence>
<gene>
    <name evidence="1" type="ORF">QBC47DRAFT_34049</name>
</gene>